<dbReference type="SUPFAM" id="SSF51197">
    <property type="entry name" value="Clavaminate synthase-like"/>
    <property type="match status" value="1"/>
</dbReference>
<reference evidence="1" key="1">
    <citation type="submission" date="2018-05" db="EMBL/GenBank/DDBJ databases">
        <authorList>
            <person name="Lanie J.A."/>
            <person name="Ng W.-L."/>
            <person name="Kazmierczak K.M."/>
            <person name="Andrzejewski T.M."/>
            <person name="Davidsen T.M."/>
            <person name="Wayne K.J."/>
            <person name="Tettelin H."/>
            <person name="Glass J.I."/>
            <person name="Rusch D."/>
            <person name="Podicherti R."/>
            <person name="Tsui H.-C.T."/>
            <person name="Winkler M.E."/>
        </authorList>
    </citation>
    <scope>NUCLEOTIDE SEQUENCE</scope>
</reference>
<proteinExistence type="predicted"/>
<name>A0A382NNB2_9ZZZZ</name>
<feature type="non-terminal residue" evidence="1">
    <location>
        <position position="299"/>
    </location>
</feature>
<dbReference type="Gene3D" id="2.60.120.620">
    <property type="entry name" value="q2cbj1_9rhob like domain"/>
    <property type="match status" value="1"/>
</dbReference>
<dbReference type="InterPro" id="IPR008775">
    <property type="entry name" value="Phytyl_CoA_dOase-like"/>
</dbReference>
<organism evidence="1">
    <name type="scientific">marine metagenome</name>
    <dbReference type="NCBI Taxonomy" id="408172"/>
    <lineage>
        <taxon>unclassified sequences</taxon>
        <taxon>metagenomes</taxon>
        <taxon>ecological metagenomes</taxon>
    </lineage>
</organism>
<dbReference type="AlphaFoldDB" id="A0A382NNB2"/>
<dbReference type="PANTHER" id="PTHR20883:SF48">
    <property type="entry name" value="ECTOINE DIOXYGENASE"/>
    <property type="match status" value="1"/>
</dbReference>
<protein>
    <recommendedName>
        <fullName evidence="2">Phytanoyl-CoA dioxygenase family protein</fullName>
    </recommendedName>
</protein>
<evidence type="ECO:0000313" key="1">
    <source>
        <dbReference type="EMBL" id="SVC62566.1"/>
    </source>
</evidence>
<gene>
    <name evidence="1" type="ORF">METZ01_LOCUS315420</name>
</gene>
<sequence>MTRLGNNHANHESNGENTMSTISVKTLTTDPSPNQSLNRLDQSQVDAYNRDGLLLVPGLFHNVEIDLLKQLTQIDPTIEHGIGGPLDSHGNASEFFAFSGVPDDLLGAFVRVERLVKTSQDLLAGQDIYHWHTKLSFKPPGTKACWDWHQDYGSWYKEGALYPNSLTAMIAVDPVNQENGCVEIIRGSHLCGRIDHIPVGHSMGADPLWVEWLLERNDLVLCEMTPGDCVFFHSNALHSSGPNLTDHPRTVLQVSYNAVDSAPPDNSLSFASHRFEPLTTIPDTALLSHNWGETVDVKA</sequence>
<dbReference type="GO" id="GO:0046872">
    <property type="term" value="F:metal ion binding"/>
    <property type="evidence" value="ECO:0007669"/>
    <property type="project" value="UniProtKB-ARBA"/>
</dbReference>
<dbReference type="GO" id="GO:0016491">
    <property type="term" value="F:oxidoreductase activity"/>
    <property type="evidence" value="ECO:0007669"/>
    <property type="project" value="UniProtKB-ARBA"/>
</dbReference>
<dbReference type="Pfam" id="PF05721">
    <property type="entry name" value="PhyH"/>
    <property type="match status" value="1"/>
</dbReference>
<evidence type="ECO:0008006" key="2">
    <source>
        <dbReference type="Google" id="ProtNLM"/>
    </source>
</evidence>
<accession>A0A382NNB2</accession>
<dbReference type="PANTHER" id="PTHR20883">
    <property type="entry name" value="PHYTANOYL-COA DIOXYGENASE DOMAIN CONTAINING 1"/>
    <property type="match status" value="1"/>
</dbReference>
<dbReference type="EMBL" id="UINC01101617">
    <property type="protein sequence ID" value="SVC62566.1"/>
    <property type="molecule type" value="Genomic_DNA"/>
</dbReference>